<feature type="region of interest" description="Disordered" evidence="8">
    <location>
        <begin position="254"/>
        <end position="273"/>
    </location>
</feature>
<feature type="compositionally biased region" description="Acidic residues" evidence="8">
    <location>
        <begin position="221"/>
        <end position="235"/>
    </location>
</feature>
<keyword evidence="11" id="KW-1185">Reference proteome</keyword>
<dbReference type="GO" id="GO:0003677">
    <property type="term" value="F:DNA binding"/>
    <property type="evidence" value="ECO:0007669"/>
    <property type="project" value="UniProtKB-KW"/>
</dbReference>
<feature type="domain" description="BED-type" evidence="9">
    <location>
        <begin position="8"/>
        <end position="64"/>
    </location>
</feature>
<comment type="caution">
    <text evidence="10">The sequence shown here is derived from an EMBL/GenBank/DDBJ whole genome shotgun (WGS) entry which is preliminary data.</text>
</comment>
<dbReference type="EMBL" id="BAABME010006514">
    <property type="protein sequence ID" value="GAA0168574.1"/>
    <property type="molecule type" value="Genomic_DNA"/>
</dbReference>
<evidence type="ECO:0000256" key="4">
    <source>
        <dbReference type="ARBA" id="ARBA00022833"/>
    </source>
</evidence>
<feature type="region of interest" description="Disordered" evidence="8">
    <location>
        <begin position="876"/>
        <end position="895"/>
    </location>
</feature>
<evidence type="ECO:0000256" key="1">
    <source>
        <dbReference type="ARBA" id="ARBA00004123"/>
    </source>
</evidence>
<evidence type="ECO:0000256" key="6">
    <source>
        <dbReference type="ARBA" id="ARBA00023242"/>
    </source>
</evidence>
<dbReference type="PANTHER" id="PTHR32166">
    <property type="entry name" value="OSJNBA0013A04.12 PROTEIN"/>
    <property type="match status" value="1"/>
</dbReference>
<dbReference type="GO" id="GO:0005634">
    <property type="term" value="C:nucleus"/>
    <property type="evidence" value="ECO:0007669"/>
    <property type="project" value="UniProtKB-SubCell"/>
</dbReference>
<feature type="region of interest" description="Disordered" evidence="8">
    <location>
        <begin position="201"/>
        <end position="238"/>
    </location>
</feature>
<feature type="domain" description="BED-type" evidence="9">
    <location>
        <begin position="132"/>
        <end position="188"/>
    </location>
</feature>
<keyword evidence="6" id="KW-0539">Nucleus</keyword>
<gene>
    <name evidence="10" type="ORF">LIER_23258</name>
</gene>
<dbReference type="SUPFAM" id="SSF53098">
    <property type="entry name" value="Ribonuclease H-like"/>
    <property type="match status" value="1"/>
</dbReference>
<protein>
    <recommendedName>
        <fullName evidence="9">BED-type domain-containing protein</fullName>
    </recommendedName>
</protein>
<evidence type="ECO:0000256" key="3">
    <source>
        <dbReference type="ARBA" id="ARBA00022771"/>
    </source>
</evidence>
<dbReference type="Pfam" id="PF04937">
    <property type="entry name" value="DUF659"/>
    <property type="match status" value="1"/>
</dbReference>
<dbReference type="AlphaFoldDB" id="A0AAV3QWS7"/>
<evidence type="ECO:0000256" key="8">
    <source>
        <dbReference type="SAM" id="MobiDB-lite"/>
    </source>
</evidence>
<keyword evidence="4" id="KW-0862">Zinc</keyword>
<sequence>MATLRSCGYVDPGWEHGIAQDERKKKVKCKYCGKVVSGGIYRLKQHLARISGEVTYCDKAPEEVCLKMRENLEGCRFSKKPRQLEYEEQSYLNLHSNDDAEEDDHTDYRNKGKQVVSDKGLVINLTPHRSLGYVDPGWEHGVPQDERKKKVKCNYCEKVVSGGINRFKQHLAKIPGEVAPCKNVSEDVYLKIKENMKWHRTGRRHRRSETNGLSTYYMNSENEEENQEEEHEEDESPHYMINERLLLEDTKFERESRRTSKGMSPGYDSVPLLKRPRSSQMAVKTTKPFYSSSRPCRTSSDRKSRKEVLSAICKFFYHAGVPIHAADSPYFHKMLELVGQYGEESVGPSSHIVAGRFLQDEIITINNYLLEYKASWAVTGCSILADSWRDQQDRILINILVSCPRGVYFVRCVDVTDFVEDATYLFKLLDKVVEDMGEENVVQVVTENTPSYQLAGKMLEERRRNIFWTPCAADCIDLMLGDFMKIKWVADCLEKAQKITKFIYNRIGLLSIMKKEFTDGQDLLRPSFTRNASSFTTMQSLVDNKVGLKRLFQSNKWLSFRFSKSGEGKEVEKLVLSATFWKKMSYVGKSVGPIVEVLQKINCEESLSMPFIYNDMYRAKLAIKDNHADDPRKYPPFWSIIDDHWNSLSHHPLYLAAYFLNPSYHYHPDFVPHPDVVRGLNACIVKLEPDSGRRISASMQISDFGSAKADFGTDLAISTRTELNPAAWWQQHGINCLELQKLAVRILSQTCSSFGCEHNWSAYDQIHNTIQNCAAQKQLNDILYVHYNLRLRERQIRGGYDDPIFLDSVMQENIFYEWVVETEKQAFQEDEEIQYSETEQADAYENDLMECEDRNISARKGSLAMMTLAEVVEPLPMNTGNAGATNDDDGDINSRDENSKIEFDIVGCVREAFSSLLRALRVLSNNYC</sequence>
<organism evidence="10 11">
    <name type="scientific">Lithospermum erythrorhizon</name>
    <name type="common">Purple gromwell</name>
    <name type="synonym">Lithospermum officinale var. erythrorhizon</name>
    <dbReference type="NCBI Taxonomy" id="34254"/>
    <lineage>
        <taxon>Eukaryota</taxon>
        <taxon>Viridiplantae</taxon>
        <taxon>Streptophyta</taxon>
        <taxon>Embryophyta</taxon>
        <taxon>Tracheophyta</taxon>
        <taxon>Spermatophyta</taxon>
        <taxon>Magnoliopsida</taxon>
        <taxon>eudicotyledons</taxon>
        <taxon>Gunneridae</taxon>
        <taxon>Pentapetalae</taxon>
        <taxon>asterids</taxon>
        <taxon>lamiids</taxon>
        <taxon>Boraginales</taxon>
        <taxon>Boraginaceae</taxon>
        <taxon>Boraginoideae</taxon>
        <taxon>Lithospermeae</taxon>
        <taxon>Lithospermum</taxon>
    </lineage>
</organism>
<dbReference type="GO" id="GO:0008270">
    <property type="term" value="F:zinc ion binding"/>
    <property type="evidence" value="ECO:0007669"/>
    <property type="project" value="UniProtKB-KW"/>
</dbReference>
<dbReference type="Pfam" id="PF05699">
    <property type="entry name" value="Dimer_Tnp_hAT"/>
    <property type="match status" value="1"/>
</dbReference>
<dbReference type="InterPro" id="IPR007021">
    <property type="entry name" value="DUF659"/>
</dbReference>
<proteinExistence type="predicted"/>
<evidence type="ECO:0000313" key="10">
    <source>
        <dbReference type="EMBL" id="GAA0168574.1"/>
    </source>
</evidence>
<dbReference type="InterPro" id="IPR003656">
    <property type="entry name" value="Znf_BED"/>
</dbReference>
<evidence type="ECO:0000259" key="9">
    <source>
        <dbReference type="PROSITE" id="PS50808"/>
    </source>
</evidence>
<dbReference type="InterPro" id="IPR008906">
    <property type="entry name" value="HATC_C_dom"/>
</dbReference>
<evidence type="ECO:0000256" key="5">
    <source>
        <dbReference type="ARBA" id="ARBA00023125"/>
    </source>
</evidence>
<evidence type="ECO:0000313" key="11">
    <source>
        <dbReference type="Proteomes" id="UP001454036"/>
    </source>
</evidence>
<reference evidence="10 11" key="1">
    <citation type="submission" date="2024-01" db="EMBL/GenBank/DDBJ databases">
        <title>The complete chloroplast genome sequence of Lithospermum erythrorhizon: insights into the phylogenetic relationship among Boraginaceae species and the maternal lineages of purple gromwells.</title>
        <authorList>
            <person name="Okada T."/>
            <person name="Watanabe K."/>
        </authorList>
    </citation>
    <scope>NUCLEOTIDE SEQUENCE [LARGE SCALE GENOMIC DNA]</scope>
</reference>
<name>A0AAV3QWS7_LITER</name>
<keyword evidence="2" id="KW-0479">Metal-binding</keyword>
<accession>A0AAV3QWS7</accession>
<dbReference type="GO" id="GO:0046983">
    <property type="term" value="F:protein dimerization activity"/>
    <property type="evidence" value="ECO:0007669"/>
    <property type="project" value="InterPro"/>
</dbReference>
<keyword evidence="3 7" id="KW-0863">Zinc-finger</keyword>
<evidence type="ECO:0000256" key="7">
    <source>
        <dbReference type="PROSITE-ProRule" id="PRU00027"/>
    </source>
</evidence>
<dbReference type="PROSITE" id="PS50808">
    <property type="entry name" value="ZF_BED"/>
    <property type="match status" value="2"/>
</dbReference>
<comment type="subcellular location">
    <subcellularLocation>
        <location evidence="1">Nucleus</location>
    </subcellularLocation>
</comment>
<evidence type="ECO:0000256" key="2">
    <source>
        <dbReference type="ARBA" id="ARBA00022723"/>
    </source>
</evidence>
<dbReference type="PANTHER" id="PTHR32166:SF105">
    <property type="entry name" value="HAT DIMERIZATION DOMAIN-CONTAINING PROTEIN"/>
    <property type="match status" value="1"/>
</dbReference>
<dbReference type="Pfam" id="PF02892">
    <property type="entry name" value="zf-BED"/>
    <property type="match status" value="2"/>
</dbReference>
<dbReference type="InterPro" id="IPR012337">
    <property type="entry name" value="RNaseH-like_sf"/>
</dbReference>
<dbReference type="Proteomes" id="UP001454036">
    <property type="component" value="Unassembled WGS sequence"/>
</dbReference>
<keyword evidence="5" id="KW-0238">DNA-binding</keyword>